<evidence type="ECO:0000256" key="1">
    <source>
        <dbReference type="SAM" id="MobiDB-lite"/>
    </source>
</evidence>
<name>A4A114_9BACT</name>
<proteinExistence type="predicted"/>
<evidence type="ECO:0000256" key="2">
    <source>
        <dbReference type="SAM" id="Phobius"/>
    </source>
</evidence>
<keyword evidence="2" id="KW-0812">Transmembrane</keyword>
<accession>A4A114</accession>
<reference evidence="4 5" key="1">
    <citation type="submission" date="2006-02" db="EMBL/GenBank/DDBJ databases">
        <authorList>
            <person name="Amann R."/>
            <person name="Ferriera S."/>
            <person name="Johnson J."/>
            <person name="Kravitz S."/>
            <person name="Halpern A."/>
            <person name="Remington K."/>
            <person name="Beeson K."/>
            <person name="Tran B."/>
            <person name="Rogers Y.-H."/>
            <person name="Friedman R."/>
            <person name="Venter J.C."/>
        </authorList>
    </citation>
    <scope>NUCLEOTIDE SEQUENCE [LARGE SCALE GENOMIC DNA]</scope>
    <source>
        <strain evidence="4 5">DSM 3645</strain>
    </source>
</reference>
<dbReference type="EMBL" id="AANZ01000031">
    <property type="protein sequence ID" value="EAQ77581.1"/>
    <property type="molecule type" value="Genomic_DNA"/>
</dbReference>
<feature type="transmembrane region" description="Helical" evidence="2">
    <location>
        <begin position="1034"/>
        <end position="1050"/>
    </location>
</feature>
<keyword evidence="2" id="KW-1133">Transmembrane helix</keyword>
<evidence type="ECO:0000313" key="4">
    <source>
        <dbReference type="EMBL" id="EAQ77581.1"/>
    </source>
</evidence>
<feature type="transmembrane region" description="Helical" evidence="2">
    <location>
        <begin position="1056"/>
        <end position="1078"/>
    </location>
</feature>
<protein>
    <submittedName>
        <fullName evidence="4">Uncharacterized protein</fullName>
    </submittedName>
</protein>
<feature type="compositionally biased region" description="Polar residues" evidence="1">
    <location>
        <begin position="1107"/>
        <end position="1124"/>
    </location>
</feature>
<evidence type="ECO:0000313" key="5">
    <source>
        <dbReference type="Proteomes" id="UP000004358"/>
    </source>
</evidence>
<gene>
    <name evidence="4" type="ORF">DSM3645_08276</name>
</gene>
<dbReference type="STRING" id="314230.DSM3645_08276"/>
<evidence type="ECO:0000256" key="3">
    <source>
        <dbReference type="SAM" id="SignalP"/>
    </source>
</evidence>
<keyword evidence="3" id="KW-0732">Signal</keyword>
<dbReference type="HOGENOM" id="CLU_279876_0_0_0"/>
<feature type="chain" id="PRO_5002664259" evidence="3">
    <location>
        <begin position="32"/>
        <end position="1124"/>
    </location>
</feature>
<feature type="region of interest" description="Disordered" evidence="1">
    <location>
        <begin position="1087"/>
        <end position="1124"/>
    </location>
</feature>
<dbReference type="RefSeq" id="WP_002655250.1">
    <property type="nucleotide sequence ID" value="NZ_CH672377.1"/>
</dbReference>
<organism evidence="4 5">
    <name type="scientific">Blastopirellula marina DSM 3645</name>
    <dbReference type="NCBI Taxonomy" id="314230"/>
    <lineage>
        <taxon>Bacteria</taxon>
        <taxon>Pseudomonadati</taxon>
        <taxon>Planctomycetota</taxon>
        <taxon>Planctomycetia</taxon>
        <taxon>Pirellulales</taxon>
        <taxon>Pirellulaceae</taxon>
        <taxon>Blastopirellula</taxon>
    </lineage>
</organism>
<comment type="caution">
    <text evidence="4">The sequence shown here is derived from an EMBL/GenBank/DDBJ whole genome shotgun (WGS) entry which is preliminary data.</text>
</comment>
<keyword evidence="2" id="KW-0472">Membrane</keyword>
<sequence length="1124" mass="123278">MFRIPARPSRAELVALIAAFACCMYASSAAAQMTPESEGTRASVADKGETLYYLPTADNEYKFIVESSYQEYMKWYNGDRKNSGGSGLPKYVLNLVDVEGKAADGFVDLVLAYHFELHEQGWIKTSLGLAGAGLRGSPTVSDKSEWVIKPDSSTGKYNLWLKNESSESPHKVEVRLNARVRTESNGDEVRFNLNVASTTQFQMQLSLPPDVVATPTGNTIVTATEHQEDATLVSVELTGSSTMQLTWGSNRRSMQDDVAILRATGDIVTTIEDDLQLKTTANLQVTSLNGVPIESFDVRIADDAEWLPPSQTVDYELREVFLPQGEGIEQRFIRVEFTNISNKLATREIEIKTSQIGGADTQESRIKAGLFDVWQAKEQEGELRLKYSENVIASWSMRNYRRETVGESMDERAAFSYAAQPAELEIKATTNQPILQATSAAYQFVINETVAQVDADFVFSVPKSYSESITFDLNGWESVVKFKESDVDWAQVDTVEGQWSAPLLSTSMDRTTTTARLARVSFTATLPLQMDEMGIVSLPMIRPQITQPTAASILLRTAPNLKAIPEFGLDSPYQIDVLAQDENLGAQRLHLRMSPSEQAQPLRLELEKIEQQLFVTPRAAIDIEPPLQALDAAPLDSRCQVVQTFKIHAFYGGVGNLLLHGAPRSALADLVIRLDGEEVGYAQLQSPPDGTESALRIDVLGQPSEAELTLEYKVSSPGAALASSGELAPMITTIPLISLAADESPSGPVKMVIRPTELSISSHTGIQVVAPDPAWAEVRSSDANVLLQLESVATSESAAPTAVTLEFSKRPGGVGDLRTRVKRCWIQEALTSDHRRTRACFLLQTRQPSLTLHLPAEAKTFETNWKSRQIPSDESDGITLQIDPSELSRTTAMDTLEVWYEIEGMGLESGAALHAPILEDAVYLEPVYYQLACPSDWFCLSAPGLAEEMNWEWDGLSYIPIERIHQDRLESWANASEQDQFPPGMSQYLYSSIGAPKSIRPWFVRRRSLMLAFGGVTLAIGLGLFYLPHLRRASVVGVLVAVAAAMALFYPHHAVLLGGMAAIGLACSLFSIVLYFALGTRRPSRTVVRRTGSESQMRALPTEPQEPASTTAGSALLKSSSAEA</sequence>
<dbReference type="OrthoDB" id="220955at2"/>
<feature type="signal peptide" evidence="3">
    <location>
        <begin position="1"/>
        <end position="31"/>
    </location>
</feature>
<feature type="transmembrane region" description="Helical" evidence="2">
    <location>
        <begin position="1009"/>
        <end position="1027"/>
    </location>
</feature>
<dbReference type="AlphaFoldDB" id="A4A114"/>
<dbReference type="Proteomes" id="UP000004358">
    <property type="component" value="Unassembled WGS sequence"/>
</dbReference>